<dbReference type="EMBL" id="FMWD01000007">
    <property type="protein sequence ID" value="SCZ62892.1"/>
    <property type="molecule type" value="Genomic_DNA"/>
</dbReference>
<feature type="domain" description="KaiC" evidence="9">
    <location>
        <begin position="9"/>
        <end position="244"/>
    </location>
</feature>
<dbReference type="PIRSF" id="PIRSF039117">
    <property type="entry name" value="KaiC"/>
    <property type="match status" value="1"/>
</dbReference>
<dbReference type="InterPro" id="IPR003593">
    <property type="entry name" value="AAA+_ATPase"/>
</dbReference>
<dbReference type="InterPro" id="IPR010624">
    <property type="entry name" value="KaiC_dom"/>
</dbReference>
<protein>
    <recommendedName>
        <fullName evidence="1">non-specific serine/threonine protein kinase</fullName>
        <ecNumber evidence="1">2.7.11.1</ecNumber>
    </recommendedName>
</protein>
<feature type="domain" description="KaiC" evidence="9">
    <location>
        <begin position="245"/>
        <end position="477"/>
    </location>
</feature>
<feature type="coiled-coil region" evidence="7">
    <location>
        <begin position="478"/>
        <end position="542"/>
    </location>
</feature>
<evidence type="ECO:0000259" key="9">
    <source>
        <dbReference type="PROSITE" id="PS51146"/>
    </source>
</evidence>
<dbReference type="NCBIfam" id="NF006799">
    <property type="entry name" value="PRK09302.1"/>
    <property type="match status" value="1"/>
</dbReference>
<dbReference type="RefSeq" id="WP_175452549.1">
    <property type="nucleotide sequence ID" value="NZ_FMWD01000007.1"/>
</dbReference>
<keyword evidence="4" id="KW-0677">Repeat</keyword>
<dbReference type="InterPro" id="IPR014774">
    <property type="entry name" value="KaiC-like_dom"/>
</dbReference>
<dbReference type="Pfam" id="PF06745">
    <property type="entry name" value="ATPase"/>
    <property type="match status" value="2"/>
</dbReference>
<dbReference type="SUPFAM" id="SSF52540">
    <property type="entry name" value="P-loop containing nucleoside triphosphate hydrolases"/>
    <property type="match status" value="2"/>
</dbReference>
<dbReference type="PRINTS" id="PR01874">
    <property type="entry name" value="DNAREPAIRADA"/>
</dbReference>
<keyword evidence="2" id="KW-0597">Phosphoprotein</keyword>
<evidence type="ECO:0000256" key="1">
    <source>
        <dbReference type="ARBA" id="ARBA00012513"/>
    </source>
</evidence>
<evidence type="ECO:0000256" key="2">
    <source>
        <dbReference type="ARBA" id="ARBA00022553"/>
    </source>
</evidence>
<keyword evidence="3" id="KW-0808">Transferase</keyword>
<dbReference type="GO" id="GO:0005524">
    <property type="term" value="F:ATP binding"/>
    <property type="evidence" value="ECO:0007669"/>
    <property type="project" value="InterPro"/>
</dbReference>
<dbReference type="GO" id="GO:0016787">
    <property type="term" value="F:hydrolase activity"/>
    <property type="evidence" value="ECO:0007669"/>
    <property type="project" value="UniProtKB-KW"/>
</dbReference>
<evidence type="ECO:0000256" key="7">
    <source>
        <dbReference type="SAM" id="Coils"/>
    </source>
</evidence>
<dbReference type="PANTHER" id="PTHR42926:SF1">
    <property type="entry name" value="CIRCADIAN CLOCK OSCILLATOR PROTEIN KAIC 1"/>
    <property type="match status" value="1"/>
</dbReference>
<feature type="region of interest" description="Disordered" evidence="8">
    <location>
        <begin position="542"/>
        <end position="571"/>
    </location>
</feature>
<evidence type="ECO:0000313" key="11">
    <source>
        <dbReference type="Proteomes" id="UP000199648"/>
    </source>
</evidence>
<name>A0A1G5QME3_9GAMM</name>
<evidence type="ECO:0000256" key="3">
    <source>
        <dbReference type="ARBA" id="ARBA00022679"/>
    </source>
</evidence>
<gene>
    <name evidence="10" type="ORF">SAMN03097708_02378</name>
</gene>
<sequence>MGFARTELPKISTGIDGLDAILGGGIPEGRTTLVHGGTGSGKTMVGLQWLHSGALAGEAGLFLSLEESAESLRRNTAALGWDLEREEREGRLALVDAKPEPSAIAAGDFSLTGFLALIEGQARRLGARRVVIDAIDMLLYLFNDPVRERNEMLQLHEWLTEQRFTAVLTAKRIGETLQYPYLEFLTDCVIQLEASPESRGGRELQVIKYRGSGFSAGTHRYTISDEGVALYPLVNTELGYRTVGSPVATGLPDLDQILGGGVRQGSCALISGASGTGKSTFASTYAQSACERGEGVLYLNFEESANNFIALMRSTGLYLQPVVDTGLLRIFAQAPEAAGTEEHLHRAIKLLKSFEPRHLIIDAISACKRMGSESAAFSYLLRLLTYCRERGITALLTNQVAGIHETHEMGGIGFSSLIDTIVYLDYVHIGGEVNRTLLVAKSRGSPHSNQYREFVISDRGIRFMPVYTGRGGMLTGVARQEQELREQFDQRKRDHEIEAKRREVRHRRAIFDAEKTATELQIDKADMELQALESDQQIAREAERKRQAMRLSEGEKRADDPSQDSKDGATD</sequence>
<dbReference type="Gene3D" id="3.40.50.300">
    <property type="entry name" value="P-loop containing nucleotide triphosphate hydrolases"/>
    <property type="match status" value="2"/>
</dbReference>
<dbReference type="STRING" id="415747.SAMN03097708_02378"/>
<keyword evidence="7" id="KW-0175">Coiled coil</keyword>
<evidence type="ECO:0000256" key="8">
    <source>
        <dbReference type="SAM" id="MobiDB-lite"/>
    </source>
</evidence>
<dbReference type="EC" id="2.7.11.1" evidence="1"/>
<keyword evidence="5" id="KW-0418">Kinase</keyword>
<dbReference type="InterPro" id="IPR027417">
    <property type="entry name" value="P-loop_NTPase"/>
</dbReference>
<accession>A0A1G5QME3</accession>
<dbReference type="PANTHER" id="PTHR42926">
    <property type="match status" value="1"/>
</dbReference>
<proteinExistence type="predicted"/>
<evidence type="ECO:0000256" key="6">
    <source>
        <dbReference type="ARBA" id="ARBA00022801"/>
    </source>
</evidence>
<evidence type="ECO:0000313" key="10">
    <source>
        <dbReference type="EMBL" id="SCZ62892.1"/>
    </source>
</evidence>
<dbReference type="InterPro" id="IPR030665">
    <property type="entry name" value="KaiC"/>
</dbReference>
<organism evidence="10 11">
    <name type="scientific">Thiohalomonas denitrificans</name>
    <dbReference type="NCBI Taxonomy" id="415747"/>
    <lineage>
        <taxon>Bacteria</taxon>
        <taxon>Pseudomonadati</taxon>
        <taxon>Pseudomonadota</taxon>
        <taxon>Gammaproteobacteria</taxon>
        <taxon>Thiohalomonadales</taxon>
        <taxon>Thiohalomonadaceae</taxon>
        <taxon>Thiohalomonas</taxon>
    </lineage>
</organism>
<dbReference type="GO" id="GO:0004674">
    <property type="term" value="F:protein serine/threonine kinase activity"/>
    <property type="evidence" value="ECO:0007669"/>
    <property type="project" value="UniProtKB-EC"/>
</dbReference>
<keyword evidence="11" id="KW-1185">Reference proteome</keyword>
<reference evidence="10 11" key="1">
    <citation type="submission" date="2016-10" db="EMBL/GenBank/DDBJ databases">
        <authorList>
            <person name="de Groot N.N."/>
        </authorList>
    </citation>
    <scope>NUCLEOTIDE SEQUENCE [LARGE SCALE GENOMIC DNA]</scope>
    <source>
        <strain evidence="10 11">HLD2</strain>
    </source>
</reference>
<dbReference type="AlphaFoldDB" id="A0A1G5QME3"/>
<dbReference type="PROSITE" id="PS51146">
    <property type="entry name" value="KAIC"/>
    <property type="match status" value="2"/>
</dbReference>
<keyword evidence="6" id="KW-0378">Hydrolase</keyword>
<evidence type="ECO:0000256" key="4">
    <source>
        <dbReference type="ARBA" id="ARBA00022737"/>
    </source>
</evidence>
<dbReference type="InterPro" id="IPR051347">
    <property type="entry name" value="Circadian_clock_KaiC-rel"/>
</dbReference>
<evidence type="ECO:0000256" key="5">
    <source>
        <dbReference type="ARBA" id="ARBA00022777"/>
    </source>
</evidence>
<dbReference type="SMART" id="SM00382">
    <property type="entry name" value="AAA"/>
    <property type="match status" value="2"/>
</dbReference>
<dbReference type="Proteomes" id="UP000199648">
    <property type="component" value="Unassembled WGS sequence"/>
</dbReference>